<keyword evidence="2" id="KW-1185">Reference proteome</keyword>
<evidence type="ECO:0000313" key="2">
    <source>
        <dbReference type="Proteomes" id="UP000790377"/>
    </source>
</evidence>
<dbReference type="EMBL" id="MU267623">
    <property type="protein sequence ID" value="KAH7913837.1"/>
    <property type="molecule type" value="Genomic_DNA"/>
</dbReference>
<dbReference type="Proteomes" id="UP000790377">
    <property type="component" value="Unassembled WGS sequence"/>
</dbReference>
<protein>
    <submittedName>
        <fullName evidence="1">Uncharacterized protein</fullName>
    </submittedName>
</protein>
<reference evidence="1" key="1">
    <citation type="journal article" date="2021" name="New Phytol.">
        <title>Evolutionary innovations through gain and loss of genes in the ectomycorrhizal Boletales.</title>
        <authorList>
            <person name="Wu G."/>
            <person name="Miyauchi S."/>
            <person name="Morin E."/>
            <person name="Kuo A."/>
            <person name="Drula E."/>
            <person name="Varga T."/>
            <person name="Kohler A."/>
            <person name="Feng B."/>
            <person name="Cao Y."/>
            <person name="Lipzen A."/>
            <person name="Daum C."/>
            <person name="Hundley H."/>
            <person name="Pangilinan J."/>
            <person name="Johnson J."/>
            <person name="Barry K."/>
            <person name="LaButti K."/>
            <person name="Ng V."/>
            <person name="Ahrendt S."/>
            <person name="Min B."/>
            <person name="Choi I.G."/>
            <person name="Park H."/>
            <person name="Plett J.M."/>
            <person name="Magnuson J."/>
            <person name="Spatafora J.W."/>
            <person name="Nagy L.G."/>
            <person name="Henrissat B."/>
            <person name="Grigoriev I.V."/>
            <person name="Yang Z.L."/>
            <person name="Xu J."/>
            <person name="Martin F.M."/>
        </authorList>
    </citation>
    <scope>NUCLEOTIDE SEQUENCE</scope>
    <source>
        <strain evidence="1">ATCC 28755</strain>
    </source>
</reference>
<proteinExistence type="predicted"/>
<sequence length="448" mass="49567">MDRYSIANLTDRYLRGSDKYPHSQQSILDQRRMSEPAMFGSTAGPYTSSAADLASARYHQLQHEYAPSYSSSRSYSTFTSSSLHRTLSSGSVRDHHHPGSWKDDPLPLHSYDGVELDEPISPLNPTFSGGEGSPAMGMHGLPYGLGDDYGPSPPGTGTSTSSNAPGMQHGIHSSPGGGVARSNSNSKQYSFVSLPGNAVKKRPRRRYDEIERLYQCSWPDCTKAYGTLNHLNAHVTMQKHGAKRSPNEFKDLRKQWRKAKKEESDARALGMRVGQPSRHPQRNSLTETDLQSYRMRPHLQGSVEDLRYPPDELDAQAHQDEVYARRQQRFSAFHSPAARNHPGAGYISSSAPVPQHLSSVVMNRLPPNSTLLTPLPGYEGPAITGAPEVDSYNPYDIYADDIRPGSGHGSIGGYIEDRRRSSVFTDDGRPRSSHSSLRGAQDQEYREL</sequence>
<evidence type="ECO:0000313" key="1">
    <source>
        <dbReference type="EMBL" id="KAH7913837.1"/>
    </source>
</evidence>
<name>A0ACB8AKR5_9AGAM</name>
<organism evidence="1 2">
    <name type="scientific">Hygrophoropsis aurantiaca</name>
    <dbReference type="NCBI Taxonomy" id="72124"/>
    <lineage>
        <taxon>Eukaryota</taxon>
        <taxon>Fungi</taxon>
        <taxon>Dikarya</taxon>
        <taxon>Basidiomycota</taxon>
        <taxon>Agaricomycotina</taxon>
        <taxon>Agaricomycetes</taxon>
        <taxon>Agaricomycetidae</taxon>
        <taxon>Boletales</taxon>
        <taxon>Coniophorineae</taxon>
        <taxon>Hygrophoropsidaceae</taxon>
        <taxon>Hygrophoropsis</taxon>
    </lineage>
</organism>
<gene>
    <name evidence="1" type="ORF">BJ138DRAFT_1001365</name>
</gene>
<accession>A0ACB8AKR5</accession>
<comment type="caution">
    <text evidence="1">The sequence shown here is derived from an EMBL/GenBank/DDBJ whole genome shotgun (WGS) entry which is preliminary data.</text>
</comment>